<evidence type="ECO:0000313" key="3">
    <source>
        <dbReference type="EMBL" id="ODQ63977.1"/>
    </source>
</evidence>
<feature type="domain" description="NFACT RNA-binding" evidence="2">
    <location>
        <begin position="1"/>
        <end position="115"/>
    </location>
</feature>
<dbReference type="Pfam" id="PF05670">
    <property type="entry name" value="NFACT-R_1"/>
    <property type="match status" value="1"/>
</dbReference>
<accession>A0A1E3PGJ5</accession>
<dbReference type="PANTHER" id="PTHR13049">
    <property type="entry name" value="DUF814-RELATED"/>
    <property type="match status" value="1"/>
</dbReference>
<evidence type="ECO:0000259" key="2">
    <source>
        <dbReference type="Pfam" id="PF05670"/>
    </source>
</evidence>
<dbReference type="InterPro" id="IPR039730">
    <property type="entry name" value="Jlp2/Ccd25"/>
</dbReference>
<dbReference type="PANTHER" id="PTHR13049:SF2">
    <property type="entry name" value="COILED-COIL DOMAIN-CONTAINING PROTEIN 25"/>
    <property type="match status" value="1"/>
</dbReference>
<organism evidence="3 4">
    <name type="scientific">Nadsonia fulvescens var. elongata DSM 6958</name>
    <dbReference type="NCBI Taxonomy" id="857566"/>
    <lineage>
        <taxon>Eukaryota</taxon>
        <taxon>Fungi</taxon>
        <taxon>Dikarya</taxon>
        <taxon>Ascomycota</taxon>
        <taxon>Saccharomycotina</taxon>
        <taxon>Dipodascomycetes</taxon>
        <taxon>Dipodascales</taxon>
        <taxon>Dipodascales incertae sedis</taxon>
        <taxon>Nadsonia</taxon>
    </lineage>
</organism>
<evidence type="ECO:0000256" key="1">
    <source>
        <dbReference type="ARBA" id="ARBA00008998"/>
    </source>
</evidence>
<dbReference type="STRING" id="857566.A0A1E3PGJ5"/>
<dbReference type="Proteomes" id="UP000095009">
    <property type="component" value="Unassembled WGS sequence"/>
</dbReference>
<dbReference type="OrthoDB" id="200398at2759"/>
<proteinExistence type="inferred from homology"/>
<name>A0A1E3PGJ5_9ASCO</name>
<reference evidence="3 4" key="1">
    <citation type="journal article" date="2016" name="Proc. Natl. Acad. Sci. U.S.A.">
        <title>Comparative genomics of biotechnologically important yeasts.</title>
        <authorList>
            <person name="Riley R."/>
            <person name="Haridas S."/>
            <person name="Wolfe K.H."/>
            <person name="Lopes M.R."/>
            <person name="Hittinger C.T."/>
            <person name="Goeker M."/>
            <person name="Salamov A.A."/>
            <person name="Wisecaver J.H."/>
            <person name="Long T.M."/>
            <person name="Calvey C.H."/>
            <person name="Aerts A.L."/>
            <person name="Barry K.W."/>
            <person name="Choi C."/>
            <person name="Clum A."/>
            <person name="Coughlan A.Y."/>
            <person name="Deshpande S."/>
            <person name="Douglass A.P."/>
            <person name="Hanson S.J."/>
            <person name="Klenk H.-P."/>
            <person name="LaButti K.M."/>
            <person name="Lapidus A."/>
            <person name="Lindquist E.A."/>
            <person name="Lipzen A.M."/>
            <person name="Meier-Kolthoff J.P."/>
            <person name="Ohm R.A."/>
            <person name="Otillar R.P."/>
            <person name="Pangilinan J.L."/>
            <person name="Peng Y."/>
            <person name="Rokas A."/>
            <person name="Rosa C.A."/>
            <person name="Scheuner C."/>
            <person name="Sibirny A.A."/>
            <person name="Slot J.C."/>
            <person name="Stielow J.B."/>
            <person name="Sun H."/>
            <person name="Kurtzman C.P."/>
            <person name="Blackwell M."/>
            <person name="Grigoriev I.V."/>
            <person name="Jeffries T.W."/>
        </authorList>
    </citation>
    <scope>NUCLEOTIDE SEQUENCE [LARGE SCALE GENOMIC DNA]</scope>
    <source>
        <strain evidence="3 4">DSM 6958</strain>
    </source>
</reference>
<dbReference type="EMBL" id="KV454413">
    <property type="protein sequence ID" value="ODQ63977.1"/>
    <property type="molecule type" value="Genomic_DNA"/>
</dbReference>
<gene>
    <name evidence="3" type="ORF">NADFUDRAFT_52962</name>
</gene>
<protein>
    <submittedName>
        <fullName evidence="3">DUF814-domain-containing protein</fullName>
    </submittedName>
</protein>
<dbReference type="AlphaFoldDB" id="A0A1E3PGJ5"/>
<evidence type="ECO:0000313" key="4">
    <source>
        <dbReference type="Proteomes" id="UP000095009"/>
    </source>
</evidence>
<dbReference type="InterPro" id="IPR008532">
    <property type="entry name" value="NFACT_RNA-bd"/>
</dbReference>
<comment type="similarity">
    <text evidence="1">Belongs to the CCDC25 family.</text>
</comment>
<sequence>MVYYFKSTALPEYGENGVSLYMGKNKEENEDLIKHAYPVDIWFHVDNLSSAHVYLRLPSGLNWENIPEALLEDIGQLTKANSIEGNKKDNVTIIYTPASNLKKNKGMATGQVGFKKDGNKMVKKVFIAKKVNAIMNRLNKTKKEAFPDLRQERLDWEREEAAIQKKASLSLNATLEHQARETYNANYQKQHAYDDLFTEDNLRHTSNQFRDENWEDDFM</sequence>
<keyword evidence="4" id="KW-1185">Reference proteome</keyword>